<proteinExistence type="predicted"/>
<protein>
    <submittedName>
        <fullName evidence="3">Uncharacterized protein</fullName>
    </submittedName>
</protein>
<organism evidence="3 4">
    <name type="scientific">Apiospora rasikravindrae</name>
    <dbReference type="NCBI Taxonomy" id="990691"/>
    <lineage>
        <taxon>Eukaryota</taxon>
        <taxon>Fungi</taxon>
        <taxon>Dikarya</taxon>
        <taxon>Ascomycota</taxon>
        <taxon>Pezizomycotina</taxon>
        <taxon>Sordariomycetes</taxon>
        <taxon>Xylariomycetidae</taxon>
        <taxon>Amphisphaeriales</taxon>
        <taxon>Apiosporaceae</taxon>
        <taxon>Apiospora</taxon>
    </lineage>
</organism>
<gene>
    <name evidence="3" type="ORF">PG993_011732</name>
</gene>
<evidence type="ECO:0000256" key="1">
    <source>
        <dbReference type="SAM" id="Coils"/>
    </source>
</evidence>
<keyword evidence="4" id="KW-1185">Reference proteome</keyword>
<comment type="caution">
    <text evidence="3">The sequence shown here is derived from an EMBL/GenBank/DDBJ whole genome shotgun (WGS) entry which is preliminary data.</text>
</comment>
<dbReference type="Proteomes" id="UP001444661">
    <property type="component" value="Unassembled WGS sequence"/>
</dbReference>
<reference evidence="3 4" key="1">
    <citation type="submission" date="2023-01" db="EMBL/GenBank/DDBJ databases">
        <title>Analysis of 21 Apiospora genomes using comparative genomics revels a genus with tremendous synthesis potential of carbohydrate active enzymes and secondary metabolites.</title>
        <authorList>
            <person name="Sorensen T."/>
        </authorList>
    </citation>
    <scope>NUCLEOTIDE SEQUENCE [LARGE SCALE GENOMIC DNA]</scope>
    <source>
        <strain evidence="3 4">CBS 33761</strain>
    </source>
</reference>
<keyword evidence="1" id="KW-0175">Coiled coil</keyword>
<feature type="region of interest" description="Disordered" evidence="2">
    <location>
        <begin position="1"/>
        <end position="27"/>
    </location>
</feature>
<feature type="coiled-coil region" evidence="1">
    <location>
        <begin position="122"/>
        <end position="149"/>
    </location>
</feature>
<sequence length="173" mass="19776">MDQNDEDNTHRVDGIAEDVTTDASGSDVSSLDSSLYNNLAWNVYTSSETVDFSSKQSYSSLEYFNSILRPAERSERIGQVLPMSITTPSQQASLPDALTPVLSLESPFLGHVDINKGCFDLIRLHCERNQQLERELEKLRRERRELDTELLCRGDDIAHYKKEIETLKENQHR</sequence>
<name>A0ABR1S0G0_9PEZI</name>
<evidence type="ECO:0000313" key="3">
    <source>
        <dbReference type="EMBL" id="KAK8023666.1"/>
    </source>
</evidence>
<accession>A0ABR1S0G0</accession>
<evidence type="ECO:0000313" key="4">
    <source>
        <dbReference type="Proteomes" id="UP001444661"/>
    </source>
</evidence>
<evidence type="ECO:0000256" key="2">
    <source>
        <dbReference type="SAM" id="MobiDB-lite"/>
    </source>
</evidence>
<dbReference type="EMBL" id="JAQQWK010000011">
    <property type="protein sequence ID" value="KAK8023666.1"/>
    <property type="molecule type" value="Genomic_DNA"/>
</dbReference>